<dbReference type="PANTHER" id="PTHR12213:SF0">
    <property type="entry name" value="CORRINOID ADENOSYLTRANSFERASE MMAB"/>
    <property type="match status" value="1"/>
</dbReference>
<evidence type="ECO:0000256" key="12">
    <source>
        <dbReference type="ARBA" id="ARBA00033354"/>
    </source>
</evidence>
<dbReference type="Gene3D" id="1.20.1200.10">
    <property type="entry name" value="Cobalamin adenosyltransferase-like"/>
    <property type="match status" value="1"/>
</dbReference>
<dbReference type="InterPro" id="IPR029499">
    <property type="entry name" value="PduO-typ"/>
</dbReference>
<evidence type="ECO:0000256" key="2">
    <source>
        <dbReference type="ARBA" id="ARBA00007487"/>
    </source>
</evidence>
<name>A0A1H9PCC9_9BACI</name>
<evidence type="ECO:0000256" key="4">
    <source>
        <dbReference type="ARBA" id="ARBA00012454"/>
    </source>
</evidence>
<evidence type="ECO:0000313" key="18">
    <source>
        <dbReference type="Proteomes" id="UP000198571"/>
    </source>
</evidence>
<dbReference type="STRING" id="1601833.SAMN05518684_101241"/>
<feature type="domain" description="Cobalamin adenosyltransferase-like" evidence="16">
    <location>
        <begin position="3"/>
        <end position="166"/>
    </location>
</feature>
<evidence type="ECO:0000256" key="3">
    <source>
        <dbReference type="ARBA" id="ARBA00011233"/>
    </source>
</evidence>
<evidence type="ECO:0000256" key="15">
    <source>
        <dbReference type="RuleBase" id="RU366026"/>
    </source>
</evidence>
<proteinExistence type="inferred from homology"/>
<dbReference type="OrthoDB" id="9778896at2"/>
<comment type="pathway">
    <text evidence="1 15">Cofactor biosynthesis; adenosylcobalamin biosynthesis; adenosylcobalamin from cob(II)yrinate a,c-diamide: step 2/7.</text>
</comment>
<comment type="subunit">
    <text evidence="3">Homotrimer.</text>
</comment>
<evidence type="ECO:0000256" key="9">
    <source>
        <dbReference type="ARBA" id="ARBA00022840"/>
    </source>
</evidence>
<dbReference type="Pfam" id="PF01923">
    <property type="entry name" value="Cob_adeno_trans"/>
    <property type="match status" value="1"/>
</dbReference>
<evidence type="ECO:0000256" key="8">
    <source>
        <dbReference type="ARBA" id="ARBA00022741"/>
    </source>
</evidence>
<dbReference type="AlphaFoldDB" id="A0A1H9PCC9"/>
<organism evidence="17 18">
    <name type="scientific">Salipaludibacillus aurantiacus</name>
    <dbReference type="NCBI Taxonomy" id="1601833"/>
    <lineage>
        <taxon>Bacteria</taxon>
        <taxon>Bacillati</taxon>
        <taxon>Bacillota</taxon>
        <taxon>Bacilli</taxon>
        <taxon>Bacillales</taxon>
        <taxon>Bacillaceae</taxon>
    </lineage>
</organism>
<dbReference type="FunFam" id="1.20.1200.10:FF:000001">
    <property type="entry name" value="Cob(I)yrinic acid a,c-diamide adenosyltransferase"/>
    <property type="match status" value="1"/>
</dbReference>
<keyword evidence="18" id="KW-1185">Reference proteome</keyword>
<evidence type="ECO:0000313" key="17">
    <source>
        <dbReference type="EMBL" id="SER45802.1"/>
    </source>
</evidence>
<keyword evidence="7 15" id="KW-0808">Transferase</keyword>
<dbReference type="Proteomes" id="UP000198571">
    <property type="component" value="Unassembled WGS sequence"/>
</dbReference>
<evidence type="ECO:0000256" key="10">
    <source>
        <dbReference type="ARBA" id="ARBA00031529"/>
    </source>
</evidence>
<evidence type="ECO:0000256" key="5">
    <source>
        <dbReference type="ARBA" id="ARBA00020963"/>
    </source>
</evidence>
<keyword evidence="8 15" id="KW-0547">Nucleotide-binding</keyword>
<comment type="similarity">
    <text evidence="2 15">Belongs to the Cob(I)alamin adenosyltransferase family.</text>
</comment>
<evidence type="ECO:0000256" key="1">
    <source>
        <dbReference type="ARBA" id="ARBA00005121"/>
    </source>
</evidence>
<comment type="catalytic activity">
    <reaction evidence="14 15">
        <text>2 cob(II)alamin + reduced [electron-transfer flavoprotein] + 2 ATP = 2 adenosylcob(III)alamin + 2 triphosphate + oxidized [electron-transfer flavoprotein] + 3 H(+)</text>
        <dbReference type="Rhea" id="RHEA:28671"/>
        <dbReference type="Rhea" id="RHEA-COMP:10685"/>
        <dbReference type="Rhea" id="RHEA-COMP:10686"/>
        <dbReference type="ChEBI" id="CHEBI:15378"/>
        <dbReference type="ChEBI" id="CHEBI:16304"/>
        <dbReference type="ChEBI" id="CHEBI:18036"/>
        <dbReference type="ChEBI" id="CHEBI:18408"/>
        <dbReference type="ChEBI" id="CHEBI:30616"/>
        <dbReference type="ChEBI" id="CHEBI:57692"/>
        <dbReference type="ChEBI" id="CHEBI:58307"/>
        <dbReference type="EC" id="2.5.1.17"/>
    </reaction>
</comment>
<dbReference type="NCBIfam" id="TIGR00636">
    <property type="entry name" value="PduO_Nterm"/>
    <property type="match status" value="1"/>
</dbReference>
<evidence type="ECO:0000259" key="16">
    <source>
        <dbReference type="Pfam" id="PF01923"/>
    </source>
</evidence>
<dbReference type="EC" id="2.5.1.17" evidence="4 15"/>
<sequence>MKIYTKKGDQGMTQLIGKNVKKTHARVEAYGTVDELNSFVGLTSVLLQEEKHEDLVMDLTKIQHELFDLGGDLANVTDKHKWTLSNKAVEFLEAKIDHYWDEAPPIRTFILPGGGKASANLHVCRTVARRAERLVVNIQEASDELPPAAIKYLNRLSDYFFAAARAVNARNGTEDVLYERGKDVFK</sequence>
<dbReference type="EMBL" id="FOGT01000001">
    <property type="protein sequence ID" value="SER45802.1"/>
    <property type="molecule type" value="Genomic_DNA"/>
</dbReference>
<gene>
    <name evidence="17" type="ORF">SAMN05518684_101241</name>
</gene>
<dbReference type="GO" id="GO:0005524">
    <property type="term" value="F:ATP binding"/>
    <property type="evidence" value="ECO:0007669"/>
    <property type="project" value="UniProtKB-UniRule"/>
</dbReference>
<evidence type="ECO:0000256" key="13">
    <source>
        <dbReference type="ARBA" id="ARBA00048555"/>
    </source>
</evidence>
<evidence type="ECO:0000256" key="14">
    <source>
        <dbReference type="ARBA" id="ARBA00048692"/>
    </source>
</evidence>
<dbReference type="SUPFAM" id="SSF89028">
    <property type="entry name" value="Cobalamin adenosyltransferase-like"/>
    <property type="match status" value="1"/>
</dbReference>
<dbReference type="GO" id="GO:0008817">
    <property type="term" value="F:corrinoid adenosyltransferase activity"/>
    <property type="evidence" value="ECO:0007669"/>
    <property type="project" value="UniProtKB-UniRule"/>
</dbReference>
<dbReference type="UniPathway" id="UPA00148">
    <property type="reaction ID" value="UER00233"/>
</dbReference>
<comment type="catalytic activity">
    <reaction evidence="13 15">
        <text>2 cob(II)yrinate a,c diamide + reduced [electron-transfer flavoprotein] + 2 ATP = 2 adenosylcob(III)yrinate a,c-diamide + 2 triphosphate + oxidized [electron-transfer flavoprotein] + 3 H(+)</text>
        <dbReference type="Rhea" id="RHEA:11528"/>
        <dbReference type="Rhea" id="RHEA-COMP:10685"/>
        <dbReference type="Rhea" id="RHEA-COMP:10686"/>
        <dbReference type="ChEBI" id="CHEBI:15378"/>
        <dbReference type="ChEBI" id="CHEBI:18036"/>
        <dbReference type="ChEBI" id="CHEBI:30616"/>
        <dbReference type="ChEBI" id="CHEBI:57692"/>
        <dbReference type="ChEBI" id="CHEBI:58307"/>
        <dbReference type="ChEBI" id="CHEBI:58503"/>
        <dbReference type="ChEBI" id="CHEBI:58537"/>
        <dbReference type="EC" id="2.5.1.17"/>
    </reaction>
</comment>
<dbReference type="RefSeq" id="WP_093047174.1">
    <property type="nucleotide sequence ID" value="NZ_FOGT01000001.1"/>
</dbReference>
<accession>A0A1H9PCC9</accession>
<dbReference type="PANTHER" id="PTHR12213">
    <property type="entry name" value="CORRINOID ADENOSYLTRANSFERASE"/>
    <property type="match status" value="1"/>
</dbReference>
<reference evidence="18" key="1">
    <citation type="submission" date="2016-10" db="EMBL/GenBank/DDBJ databases">
        <authorList>
            <person name="Varghese N."/>
            <person name="Submissions S."/>
        </authorList>
    </citation>
    <scope>NUCLEOTIDE SEQUENCE [LARGE SCALE GENOMIC DNA]</scope>
    <source>
        <strain evidence="18">S9</strain>
    </source>
</reference>
<keyword evidence="6 15" id="KW-0169">Cobalamin biosynthesis</keyword>
<keyword evidence="9 15" id="KW-0067">ATP-binding</keyword>
<dbReference type="GO" id="GO:0009236">
    <property type="term" value="P:cobalamin biosynthetic process"/>
    <property type="evidence" value="ECO:0007669"/>
    <property type="project" value="UniProtKB-UniRule"/>
</dbReference>
<protein>
    <recommendedName>
        <fullName evidence="5 15">Corrinoid adenosyltransferase</fullName>
        <ecNumber evidence="4 15">2.5.1.17</ecNumber>
    </recommendedName>
    <alternativeName>
        <fullName evidence="10 15">Cob(II)alamin adenosyltransferase</fullName>
    </alternativeName>
    <alternativeName>
        <fullName evidence="12 15">Cob(II)yrinic acid a,c-diamide adenosyltransferase</fullName>
    </alternativeName>
    <alternativeName>
        <fullName evidence="11 15">Cobinamide/cobalamin adenosyltransferase</fullName>
    </alternativeName>
</protein>
<evidence type="ECO:0000256" key="7">
    <source>
        <dbReference type="ARBA" id="ARBA00022679"/>
    </source>
</evidence>
<dbReference type="InterPro" id="IPR036451">
    <property type="entry name" value="CblAdoTrfase-like_sf"/>
</dbReference>
<dbReference type="InterPro" id="IPR016030">
    <property type="entry name" value="CblAdoTrfase-like"/>
</dbReference>
<evidence type="ECO:0000256" key="11">
    <source>
        <dbReference type="ARBA" id="ARBA00033334"/>
    </source>
</evidence>
<evidence type="ECO:0000256" key="6">
    <source>
        <dbReference type="ARBA" id="ARBA00022573"/>
    </source>
</evidence>